<dbReference type="EMBL" id="FRBK01000006">
    <property type="protein sequence ID" value="SHL82063.1"/>
    <property type="molecule type" value="Genomic_DNA"/>
</dbReference>
<dbReference type="InterPro" id="IPR052196">
    <property type="entry name" value="Bact_Kbp"/>
</dbReference>
<evidence type="ECO:0000256" key="2">
    <source>
        <dbReference type="SAM" id="Phobius"/>
    </source>
</evidence>
<feature type="domain" description="LysM" evidence="3">
    <location>
        <begin position="192"/>
        <end position="248"/>
    </location>
</feature>
<comment type="caution">
    <text evidence="4">The sequence shown here is derived from an EMBL/GenBank/DDBJ whole genome shotgun (WGS) entry which is preliminary data.</text>
</comment>
<organism evidence="4 5">
    <name type="scientific">Streptomyces yunnanensis</name>
    <dbReference type="NCBI Taxonomy" id="156453"/>
    <lineage>
        <taxon>Bacteria</taxon>
        <taxon>Bacillati</taxon>
        <taxon>Actinomycetota</taxon>
        <taxon>Actinomycetes</taxon>
        <taxon>Kitasatosporales</taxon>
        <taxon>Streptomycetaceae</taxon>
        <taxon>Streptomyces</taxon>
    </lineage>
</organism>
<reference evidence="5" key="1">
    <citation type="submission" date="2016-11" db="EMBL/GenBank/DDBJ databases">
        <authorList>
            <person name="Jaros S."/>
            <person name="Januszkiewicz K."/>
            <person name="Wedrychowicz H."/>
        </authorList>
    </citation>
    <scope>NUCLEOTIDE SEQUENCE [LARGE SCALE GENOMIC DNA]</scope>
    <source>
        <strain evidence="5">CGMCC 4.3555</strain>
    </source>
</reference>
<dbReference type="InterPro" id="IPR018392">
    <property type="entry name" value="LysM"/>
</dbReference>
<feature type="region of interest" description="Disordered" evidence="1">
    <location>
        <begin position="255"/>
        <end position="300"/>
    </location>
</feature>
<dbReference type="PANTHER" id="PTHR34700">
    <property type="entry name" value="POTASSIUM BINDING PROTEIN KBP"/>
    <property type="match status" value="1"/>
</dbReference>
<dbReference type="Proteomes" id="UP000184388">
    <property type="component" value="Unassembled WGS sequence"/>
</dbReference>
<gene>
    <name evidence="4" type="ORF">SAMN05216268_106308</name>
</gene>
<dbReference type="AlphaFoldDB" id="A0A9X8MU37"/>
<keyword evidence="2" id="KW-0472">Membrane</keyword>
<evidence type="ECO:0000313" key="5">
    <source>
        <dbReference type="Proteomes" id="UP000184388"/>
    </source>
</evidence>
<accession>A0A9X8MU37</accession>
<dbReference type="SUPFAM" id="SSF54106">
    <property type="entry name" value="LysM domain"/>
    <property type="match status" value="1"/>
</dbReference>
<keyword evidence="2" id="KW-0812">Transmembrane</keyword>
<evidence type="ECO:0000259" key="3">
    <source>
        <dbReference type="PROSITE" id="PS51782"/>
    </source>
</evidence>
<feature type="compositionally biased region" description="Polar residues" evidence="1">
    <location>
        <begin position="278"/>
        <end position="300"/>
    </location>
</feature>
<feature type="region of interest" description="Disordered" evidence="1">
    <location>
        <begin position="142"/>
        <end position="179"/>
    </location>
</feature>
<name>A0A9X8MU37_9ACTN</name>
<evidence type="ECO:0000313" key="4">
    <source>
        <dbReference type="EMBL" id="SHL82063.1"/>
    </source>
</evidence>
<feature type="transmembrane region" description="Helical" evidence="2">
    <location>
        <begin position="65"/>
        <end position="86"/>
    </location>
</feature>
<sequence length="300" mass="32520">MPHHAALRKRVTTAVTALGTLAVTLALLAGMPYVLWHAAGIPWPDSIHSWRDLGERLAQPLSDPLVINLLAVVGWACWAAFAYTVAREICWYTAHLPQLLHDRRTHHDHVAALPLKGSLAALCIGTLVVALLSLWRPATASAQQPSPANEPRPPVAATAPLTPTTTYQSHTAAKTRPDVLRPAAGAEAVRHIEYTVLEGDTLWDIANAHLGDGLKWPRIYALNKDRVQHDGDRLDDPDLLSVGWRLTIPLGPHYPASSVAIPTPERPLRDVAPEAPSVPTTSPTQPALSRNSAPNQRAEE</sequence>
<dbReference type="PANTHER" id="PTHR34700:SF4">
    <property type="entry name" value="PHAGE-LIKE ELEMENT PBSX PROTEIN XKDP"/>
    <property type="match status" value="1"/>
</dbReference>
<feature type="transmembrane region" description="Helical" evidence="2">
    <location>
        <begin position="113"/>
        <end position="135"/>
    </location>
</feature>
<proteinExistence type="predicted"/>
<keyword evidence="2" id="KW-1133">Transmembrane helix</keyword>
<dbReference type="PROSITE" id="PS51782">
    <property type="entry name" value="LYSM"/>
    <property type="match status" value="1"/>
</dbReference>
<dbReference type="Pfam" id="PF01476">
    <property type="entry name" value="LysM"/>
    <property type="match status" value="1"/>
</dbReference>
<protein>
    <submittedName>
        <fullName evidence="4">LysM domain-containing protein</fullName>
    </submittedName>
</protein>
<dbReference type="Gene3D" id="3.10.350.10">
    <property type="entry name" value="LysM domain"/>
    <property type="match status" value="1"/>
</dbReference>
<evidence type="ECO:0000256" key="1">
    <source>
        <dbReference type="SAM" id="MobiDB-lite"/>
    </source>
</evidence>
<feature type="compositionally biased region" description="Low complexity" evidence="1">
    <location>
        <begin position="155"/>
        <end position="166"/>
    </location>
</feature>
<dbReference type="CDD" id="cd00118">
    <property type="entry name" value="LysM"/>
    <property type="match status" value="1"/>
</dbReference>
<dbReference type="RefSeq" id="WP_286160272.1">
    <property type="nucleotide sequence ID" value="NZ_FRBK01000006.1"/>
</dbReference>
<dbReference type="InterPro" id="IPR036779">
    <property type="entry name" value="LysM_dom_sf"/>
</dbReference>
<feature type="transmembrane region" description="Helical" evidence="2">
    <location>
        <begin position="12"/>
        <end position="36"/>
    </location>
</feature>